<dbReference type="AlphaFoldDB" id="A0A5B8MK19"/>
<feature type="domain" description="Nitric oxide synthase-interacting protein zinc-finger" evidence="4">
    <location>
        <begin position="20"/>
        <end position="77"/>
    </location>
</feature>
<proteinExistence type="predicted"/>
<keyword evidence="6" id="KW-1185">Reference proteome</keyword>
<dbReference type="STRING" id="1764295.A0A5B8MK19"/>
<comment type="subcellular location">
    <subcellularLocation>
        <location evidence="1">Nucleus</location>
    </subcellularLocation>
</comment>
<evidence type="ECO:0000256" key="2">
    <source>
        <dbReference type="ARBA" id="ARBA00023242"/>
    </source>
</evidence>
<sequence length="309" mass="34422">MPQRHSKNAGGMNAEAMTYAERQAMGFGTVKERLGKDAQGNFYDCNLTQAPCVQPVSTPGGFLFSRQAILENLLEQKKENKRRLRQWEAQQRSESESKLEESLAEEEARKEEFYRQNHEGLSSSRPLSSVPKASTAAPATSKDAPTREEREKASDMRSFWLPSKTPEAERKAAKPSMLCRCPASGKKLKMKDLFPVHFTRDPEDPKKYIDPVLRDQLTNRDTLVVIKPTGTVMKKKTYEALVKPDGAYEGVKVTPKDVLDLQRGGTGFAAHDRNAESNKHFLVGIGSGLADLRGQSGSSVSRFGLKFNN</sequence>
<gene>
    <name evidence="5" type="ORF">A3770_04p32570</name>
</gene>
<dbReference type="PANTHER" id="PTHR13063">
    <property type="entry name" value="ENOS INTERACTING PROTEIN"/>
    <property type="match status" value="1"/>
</dbReference>
<dbReference type="EMBL" id="CP031037">
    <property type="protein sequence ID" value="QDZ20739.1"/>
    <property type="molecule type" value="Genomic_DNA"/>
</dbReference>
<feature type="region of interest" description="Disordered" evidence="3">
    <location>
        <begin position="109"/>
        <end position="158"/>
    </location>
</feature>
<feature type="compositionally biased region" description="Basic and acidic residues" evidence="3">
    <location>
        <begin position="109"/>
        <end position="118"/>
    </location>
</feature>
<name>A0A5B8MK19_9CHLO</name>
<organism evidence="5 6">
    <name type="scientific">Chloropicon primus</name>
    <dbReference type="NCBI Taxonomy" id="1764295"/>
    <lineage>
        <taxon>Eukaryota</taxon>
        <taxon>Viridiplantae</taxon>
        <taxon>Chlorophyta</taxon>
        <taxon>Chloropicophyceae</taxon>
        <taxon>Chloropicales</taxon>
        <taxon>Chloropicaceae</taxon>
        <taxon>Chloropicon</taxon>
    </lineage>
</organism>
<feature type="compositionally biased region" description="Basic and acidic residues" evidence="3">
    <location>
        <begin position="144"/>
        <end position="155"/>
    </location>
</feature>
<dbReference type="InterPro" id="IPR016818">
    <property type="entry name" value="NOSIP"/>
</dbReference>
<dbReference type="Proteomes" id="UP000316726">
    <property type="component" value="Chromosome 4"/>
</dbReference>
<evidence type="ECO:0000256" key="3">
    <source>
        <dbReference type="SAM" id="MobiDB-lite"/>
    </source>
</evidence>
<dbReference type="GO" id="GO:0005634">
    <property type="term" value="C:nucleus"/>
    <property type="evidence" value="ECO:0007669"/>
    <property type="project" value="UniProtKB-SubCell"/>
</dbReference>
<dbReference type="GO" id="GO:0061630">
    <property type="term" value="F:ubiquitin protein ligase activity"/>
    <property type="evidence" value="ECO:0007669"/>
    <property type="project" value="InterPro"/>
</dbReference>
<evidence type="ECO:0000313" key="5">
    <source>
        <dbReference type="EMBL" id="QDZ20739.1"/>
    </source>
</evidence>
<evidence type="ECO:0000313" key="6">
    <source>
        <dbReference type="Proteomes" id="UP000316726"/>
    </source>
</evidence>
<protein>
    <submittedName>
        <fullName evidence="5">Nitric oxide synthase-interacting protein</fullName>
    </submittedName>
</protein>
<accession>A0A5B8MK19</accession>
<dbReference type="PANTHER" id="PTHR13063:SF10">
    <property type="entry name" value="NITRIC OXIDE SYNTHASE-INTERACTING PROTEIN"/>
    <property type="match status" value="1"/>
</dbReference>
<dbReference type="InterPro" id="IPR031790">
    <property type="entry name" value="Znf-NOSIP"/>
</dbReference>
<dbReference type="OrthoDB" id="116827at2759"/>
<reference evidence="5 6" key="1">
    <citation type="submission" date="2018-07" db="EMBL/GenBank/DDBJ databases">
        <title>The complete nuclear genome of the prasinophyte Chloropicon primus (CCMP1205).</title>
        <authorList>
            <person name="Pombert J.-F."/>
            <person name="Otis C."/>
            <person name="Turmel M."/>
            <person name="Lemieux C."/>
        </authorList>
    </citation>
    <scope>NUCLEOTIDE SEQUENCE [LARGE SCALE GENOMIC DNA]</scope>
    <source>
        <strain evidence="5 6">CCMP1205</strain>
    </source>
</reference>
<keyword evidence="2" id="KW-0539">Nucleus</keyword>
<evidence type="ECO:0000256" key="1">
    <source>
        <dbReference type="ARBA" id="ARBA00004123"/>
    </source>
</evidence>
<dbReference type="Pfam" id="PF15906">
    <property type="entry name" value="zf-NOSIP"/>
    <property type="match status" value="1"/>
</dbReference>
<evidence type="ECO:0000259" key="4">
    <source>
        <dbReference type="Pfam" id="PF15906"/>
    </source>
</evidence>